<gene>
    <name evidence="1" type="ORF">ACFOSB_11870</name>
</gene>
<keyword evidence="2" id="KW-1185">Reference proteome</keyword>
<evidence type="ECO:0000313" key="1">
    <source>
        <dbReference type="EMBL" id="MFC3833556.1"/>
    </source>
</evidence>
<evidence type="ECO:0000313" key="2">
    <source>
        <dbReference type="Proteomes" id="UP001595803"/>
    </source>
</evidence>
<sequence length="75" mass="8195">MEESVAAAQVWRHLAALGCTRSVRRVWVDGAQQYGVEIFQGDTLIASGHHEQQGLANSAALLAAMRILGPPDRRR</sequence>
<proteinExistence type="predicted"/>
<protein>
    <submittedName>
        <fullName evidence="1">Uncharacterized protein</fullName>
    </submittedName>
</protein>
<reference evidence="2" key="1">
    <citation type="journal article" date="2019" name="Int. J. Syst. Evol. Microbiol.">
        <title>The Global Catalogue of Microorganisms (GCM) 10K type strain sequencing project: providing services to taxonomists for standard genome sequencing and annotation.</title>
        <authorList>
            <consortium name="The Broad Institute Genomics Platform"/>
            <consortium name="The Broad Institute Genome Sequencing Center for Infectious Disease"/>
            <person name="Wu L."/>
            <person name="Ma J."/>
        </authorList>
    </citation>
    <scope>NUCLEOTIDE SEQUENCE [LARGE SCALE GENOMIC DNA]</scope>
    <source>
        <strain evidence="2">CCTCC AB 2017081</strain>
    </source>
</reference>
<dbReference type="Proteomes" id="UP001595803">
    <property type="component" value="Unassembled WGS sequence"/>
</dbReference>
<name>A0ABV7Z823_9DEIO</name>
<dbReference type="EMBL" id="JBHRZG010000012">
    <property type="protein sequence ID" value="MFC3833556.1"/>
    <property type="molecule type" value="Genomic_DNA"/>
</dbReference>
<accession>A0ABV7Z823</accession>
<comment type="caution">
    <text evidence="1">The sequence shown here is derived from an EMBL/GenBank/DDBJ whole genome shotgun (WGS) entry which is preliminary data.</text>
</comment>
<organism evidence="1 2">
    <name type="scientific">Deinococcus rufus</name>
    <dbReference type="NCBI Taxonomy" id="2136097"/>
    <lineage>
        <taxon>Bacteria</taxon>
        <taxon>Thermotogati</taxon>
        <taxon>Deinococcota</taxon>
        <taxon>Deinococci</taxon>
        <taxon>Deinococcales</taxon>
        <taxon>Deinococcaceae</taxon>
        <taxon>Deinococcus</taxon>
    </lineage>
</organism>
<dbReference type="RefSeq" id="WP_322474988.1">
    <property type="nucleotide sequence ID" value="NZ_JBHRZG010000012.1"/>
</dbReference>